<dbReference type="GO" id="GO:0004181">
    <property type="term" value="F:metallocarboxypeptidase activity"/>
    <property type="evidence" value="ECO:0007669"/>
    <property type="project" value="InterPro"/>
</dbReference>
<evidence type="ECO:0000313" key="7">
    <source>
        <dbReference type="Proteomes" id="UP000039865"/>
    </source>
</evidence>
<dbReference type="InterPro" id="IPR040626">
    <property type="entry name" value="Pepdidase_M14_N"/>
</dbReference>
<gene>
    <name evidence="6" type="primary">Contig2696.g2901</name>
    <name evidence="6" type="ORF">STYLEM_3776</name>
</gene>
<feature type="compositionally biased region" description="Polar residues" evidence="4">
    <location>
        <begin position="1450"/>
        <end position="1471"/>
    </location>
</feature>
<dbReference type="PANTHER" id="PTHR12756:SF11">
    <property type="entry name" value="CYTOSOLIC CARBOXYPEPTIDASE 1"/>
    <property type="match status" value="1"/>
</dbReference>
<dbReference type="OrthoDB" id="10253041at2759"/>
<dbReference type="GO" id="GO:0006508">
    <property type="term" value="P:proteolysis"/>
    <property type="evidence" value="ECO:0007669"/>
    <property type="project" value="InterPro"/>
</dbReference>
<feature type="active site" description="Proton donor/acceptor" evidence="3">
    <location>
        <position position="581"/>
    </location>
</feature>
<dbReference type="SUPFAM" id="SSF53187">
    <property type="entry name" value="Zn-dependent exopeptidases"/>
    <property type="match status" value="1"/>
</dbReference>
<organism evidence="6 7">
    <name type="scientific">Stylonychia lemnae</name>
    <name type="common">Ciliate</name>
    <dbReference type="NCBI Taxonomy" id="5949"/>
    <lineage>
        <taxon>Eukaryota</taxon>
        <taxon>Sar</taxon>
        <taxon>Alveolata</taxon>
        <taxon>Ciliophora</taxon>
        <taxon>Intramacronucleata</taxon>
        <taxon>Spirotrichea</taxon>
        <taxon>Stichotrichia</taxon>
        <taxon>Sporadotrichida</taxon>
        <taxon>Oxytrichidae</taxon>
        <taxon>Stylonychinae</taxon>
        <taxon>Stylonychia</taxon>
    </lineage>
</organism>
<feature type="compositionally biased region" description="Polar residues" evidence="4">
    <location>
        <begin position="1907"/>
        <end position="1926"/>
    </location>
</feature>
<evidence type="ECO:0000259" key="5">
    <source>
        <dbReference type="PROSITE" id="PS52035"/>
    </source>
</evidence>
<protein>
    <submittedName>
        <fullName evidence="6">Zinc carboxypeptidase family protein</fullName>
    </submittedName>
</protein>
<feature type="domain" description="Peptidase M14" evidence="5">
    <location>
        <begin position="347"/>
        <end position="617"/>
    </location>
</feature>
<evidence type="ECO:0000256" key="4">
    <source>
        <dbReference type="SAM" id="MobiDB-lite"/>
    </source>
</evidence>
<dbReference type="Gene3D" id="2.60.40.3120">
    <property type="match status" value="1"/>
</dbReference>
<sequence length="1926" mass="224167">MVVHMQMFQTGIALTATKRFLILYENDFLEDFLASYLNRSQDLDNGKNNRNIDSIQVDIQSNQQSDKNIQSANGSKGPEIIYQAYEPTNSTELREYMQFLICKKIKKLNKKQVKHYLGSGQIKGISNKLINYLTDSDSNRRKLLQKYNNDILIFDSVFESGNLLQAEMTSQSEYQLYMQVDTNTRGHQQWFYFRVRNTRANRKYCFKIMNFTKPGLVKQQTQNVNNQNNNNTDQMQQQQLNTGIGGVINLNTGGNYGGFLNNQRKQDHLQRIHYRTKNDEDWKQIDSDQLEFIKTNVQRKRKDILAAAADSDQEDQPEDQLEEVAGQNINSNKFLNKKTNKKRKPQYYYALKFEFQFENDNDSIKLLEQNNNQETERTKAMVGGSRIKKDLNYMNYQVEIPIITSRVHAAETPGSHVFHGLYQFLTSNSSEAKYLRKFYTFVLVPTLNPDGIVCGNYRSSVAGVDLNRQWIMPDHEFQPEIFAIKNCMKNMYEIEKRKLWIYCDLHGHSKKKNSFFYGCNTAANGGFLSWTIVRLLPRIFAKKTHFFSLKDCRFKVEPYKLGTARVVAWKQFQITHSFTLETSFYGYDFGEDSHKTFEQKDYQELGVKLCQSIFDLHFLWKSIRNELKLTNGWLKPRKLIEITGIPAAQLLNEEMQRKKKEDQKKKAIEIYEQFLKKFYNTFQSPQDGKKKLSKVLQIQNMHLKNEIPSSSLMNLQPITKQIKNPLILQQQNSQSNTIQIQEKSRNQTMNATYSETFSINNLNSQQKNPNIHQNSVDNIDYDDLYIRLMGLVKIQALIRGYLTRKRVIIPKIKIIQKTSRNEKSIYDSPQKGNNGQINGGFLNQQQNNLDGMIDNINWRQYFQVNELEEAFQVVEVDQIDDPNDEFSDGSSSNPSVDNLDLKDMYEKVYQVKNTKDYEDERKQYCLKFQQEIEDQEFIDQQRMLGIIEETLNPKKHLTQSSNQKLAKYPFVKQSSTIRQPIKNQKQSIIEQKMAYQMSIVSTNQIGEVQTPEKMQNRNYNINQNQEINANPQTKNSRKSPYQPQFYNAGINIDQQILKKSNTQSPIQRDEIINYPLTTHSIFEQKNSASKHSQQHHQHQHNYIQQTSSNQVQQRQSIQQYPQSIAQISTQQLKIFQAQQLSQHGRKENISQVIKDCFITKQIVNQNHQSSTNNGNSNDNDQQSNMRQKKEKQKSVKDSEAQKYQQLLQQQRQQTQSNFRQIQQKPIHQTQNNLSNELQNQQQQIQQQRLNLASQPQYNTQQIKFVHSQVKKGKSTIANDNSNNSKKIINKSPVLGPVQPQIDQRDQAQQFYINNNNNHTQVTFQQQLQQFQNHQTSQHQNQQQQIGHNNPTQGVQGISQEKKGMTSMQGFVFQQYINGEAENIQNFMKQDMPLIQGNGINESASSLFMRYVKQKLVKKIKTDQMPIQVADKYLDIYRELIEKEAQKRNQESIFQRNLNSNKIQGGARNKSQAKSEQKSRSKLKGNKSNILSAEKIDPNQQEQQVHFNSVMSGRASRQFHEQDQKQNHKKSLNKDEIIFKQPGEQQLLSYQSVSQSYNKQKQELGYNPNRSTYVQSHVEPVLYQSNIEGFPDNNWIYNSNVALTEPDQLNALKRGPIQTHQQQVNNLPAHQQTHQAQSQLQHHQQNDQNIKFPSINNFSSTLEYKKKSREAIKESKSIKNQFNTSQGTSATQPYDAYRQQNNFNDLNIQNPSLVANIQQPLYQEVTPYNIKEDKNFFIRNQSYAPSQQSIESSLDDQDMLDKIKNIYHEMRNTTNKNLTSYSKNQYQTNKSTRIGSLRQQRLLVNQNQVKGSNSAQTNNKDKNLIGQITNLKHQKQLIQSHQQQQSLINQQTNQNHLIPVSQLNFNSNDSSSNSNSLSNQGASINANKAQQKIQHSGQSQSQTTTTSINNKNLLQYQNQGPISSDRR</sequence>
<feature type="compositionally biased region" description="Low complexity" evidence="4">
    <location>
        <begin position="832"/>
        <end position="843"/>
    </location>
</feature>
<comment type="similarity">
    <text evidence="2 3">Belongs to the peptidase M14 family.</text>
</comment>
<feature type="region of interest" description="Disordered" evidence="4">
    <location>
        <begin position="1273"/>
        <end position="1292"/>
    </location>
</feature>
<dbReference type="InterPro" id="IPR000834">
    <property type="entry name" value="Peptidase_M14"/>
</dbReference>
<feature type="compositionally biased region" description="Low complexity" evidence="4">
    <location>
        <begin position="1168"/>
        <end position="1184"/>
    </location>
</feature>
<dbReference type="InterPro" id="IPR050821">
    <property type="entry name" value="Cytosolic_carboxypeptidase"/>
</dbReference>
<dbReference type="GO" id="GO:0008270">
    <property type="term" value="F:zinc ion binding"/>
    <property type="evidence" value="ECO:0007669"/>
    <property type="project" value="InterPro"/>
</dbReference>
<keyword evidence="6" id="KW-0645">Protease</keyword>
<comment type="cofactor">
    <cofactor evidence="1">
        <name>Zn(2+)</name>
        <dbReference type="ChEBI" id="CHEBI:29105"/>
    </cofactor>
</comment>
<dbReference type="Proteomes" id="UP000039865">
    <property type="component" value="Unassembled WGS sequence"/>
</dbReference>
<feature type="compositionally biased region" description="Low complexity" evidence="4">
    <location>
        <begin position="1629"/>
        <end position="1645"/>
    </location>
</feature>
<evidence type="ECO:0000256" key="1">
    <source>
        <dbReference type="ARBA" id="ARBA00001947"/>
    </source>
</evidence>
<dbReference type="PROSITE" id="PS50096">
    <property type="entry name" value="IQ"/>
    <property type="match status" value="1"/>
</dbReference>
<keyword evidence="7" id="KW-1185">Reference proteome</keyword>
<evidence type="ECO:0000256" key="3">
    <source>
        <dbReference type="PROSITE-ProRule" id="PRU01379"/>
    </source>
</evidence>
<feature type="region of interest" description="Disordered" evidence="4">
    <location>
        <begin position="1447"/>
        <end position="1502"/>
    </location>
</feature>
<keyword evidence="6" id="KW-0378">Hydrolase</keyword>
<dbReference type="Gene3D" id="3.40.630.10">
    <property type="entry name" value="Zn peptidases"/>
    <property type="match status" value="1"/>
</dbReference>
<evidence type="ECO:0000256" key="2">
    <source>
        <dbReference type="ARBA" id="ARBA00005988"/>
    </source>
</evidence>
<dbReference type="PROSITE" id="PS52035">
    <property type="entry name" value="PEPTIDASE_M14"/>
    <property type="match status" value="1"/>
</dbReference>
<keyword evidence="6" id="KW-0121">Carboxypeptidase</keyword>
<feature type="region of interest" description="Disordered" evidence="4">
    <location>
        <begin position="1625"/>
        <end position="1645"/>
    </location>
</feature>
<name>A0A078A020_STYLE</name>
<dbReference type="InParanoid" id="A0A078A020"/>
<feature type="compositionally biased region" description="Low complexity" evidence="4">
    <location>
        <begin position="1276"/>
        <end position="1291"/>
    </location>
</feature>
<feature type="region of interest" description="Disordered" evidence="4">
    <location>
        <begin position="1085"/>
        <end position="1117"/>
    </location>
</feature>
<feature type="region of interest" description="Disordered" evidence="4">
    <location>
        <begin position="1166"/>
        <end position="1223"/>
    </location>
</feature>
<feature type="compositionally biased region" description="Low complexity" evidence="4">
    <location>
        <begin position="1328"/>
        <end position="1344"/>
    </location>
</feature>
<accession>A0A078A020</accession>
<dbReference type="EMBL" id="CCKQ01003670">
    <property type="protein sequence ID" value="CDW74793.1"/>
    <property type="molecule type" value="Genomic_DNA"/>
</dbReference>
<feature type="compositionally biased region" description="Polar residues" evidence="4">
    <location>
        <begin position="1345"/>
        <end position="1355"/>
    </location>
</feature>
<evidence type="ECO:0000313" key="6">
    <source>
        <dbReference type="EMBL" id="CDW74793.1"/>
    </source>
</evidence>
<feature type="region of interest" description="Disordered" evidence="4">
    <location>
        <begin position="824"/>
        <end position="843"/>
    </location>
</feature>
<feature type="compositionally biased region" description="Low complexity" evidence="4">
    <location>
        <begin position="1861"/>
        <end position="1879"/>
    </location>
</feature>
<feature type="compositionally biased region" description="Low complexity" evidence="4">
    <location>
        <begin position="1201"/>
        <end position="1223"/>
    </location>
</feature>
<feature type="region of interest" description="Disordered" evidence="4">
    <location>
        <begin position="1885"/>
        <end position="1926"/>
    </location>
</feature>
<reference evidence="6 7" key="1">
    <citation type="submission" date="2014-06" db="EMBL/GenBank/DDBJ databases">
        <authorList>
            <person name="Swart Estienne"/>
        </authorList>
    </citation>
    <scope>NUCLEOTIDE SEQUENCE [LARGE SCALE GENOMIC DNA]</scope>
    <source>
        <strain evidence="6 7">130c</strain>
    </source>
</reference>
<feature type="compositionally biased region" description="Low complexity" evidence="4">
    <location>
        <begin position="1893"/>
        <end position="1906"/>
    </location>
</feature>
<feature type="region of interest" description="Disordered" evidence="4">
    <location>
        <begin position="1861"/>
        <end position="1880"/>
    </location>
</feature>
<dbReference type="PANTHER" id="PTHR12756">
    <property type="entry name" value="CYTOSOLIC CARBOXYPEPTIDASE"/>
    <property type="match status" value="1"/>
</dbReference>
<proteinExistence type="inferred from homology"/>
<feature type="region of interest" description="Disordered" evidence="4">
    <location>
        <begin position="1328"/>
        <end position="1355"/>
    </location>
</feature>
<feature type="compositionally biased region" description="Low complexity" evidence="4">
    <location>
        <begin position="1100"/>
        <end position="1117"/>
    </location>
</feature>
<dbReference type="Pfam" id="PF18027">
    <property type="entry name" value="Pepdidase_M14_N"/>
    <property type="match status" value="1"/>
</dbReference>